<dbReference type="RefSeq" id="WP_094829905.1">
    <property type="nucleotide sequence ID" value="NZ_NEVV01000004.1"/>
</dbReference>
<name>A0ABX4FBB3_9BORD</name>
<gene>
    <name evidence="1" type="ORF">CAL23_14300</name>
</gene>
<dbReference type="EMBL" id="NEVV01000004">
    <property type="protein sequence ID" value="OZI76839.1"/>
    <property type="molecule type" value="Genomic_DNA"/>
</dbReference>
<organism evidence="1 2">
    <name type="scientific">Bordetella genomosp. 6</name>
    <dbReference type="NCBI Taxonomy" id="463024"/>
    <lineage>
        <taxon>Bacteria</taxon>
        <taxon>Pseudomonadati</taxon>
        <taxon>Pseudomonadota</taxon>
        <taxon>Betaproteobacteria</taxon>
        <taxon>Burkholderiales</taxon>
        <taxon>Alcaligenaceae</taxon>
        <taxon>Bordetella</taxon>
    </lineage>
</organism>
<keyword evidence="2" id="KW-1185">Reference proteome</keyword>
<reference evidence="1 2" key="1">
    <citation type="submission" date="2017-05" db="EMBL/GenBank/DDBJ databases">
        <title>Complete and WGS of Bordetella genogroups.</title>
        <authorList>
            <person name="Spilker T."/>
            <person name="Lipuma J."/>
        </authorList>
    </citation>
    <scope>NUCLEOTIDE SEQUENCE [LARGE SCALE GENOMIC DNA]</scope>
    <source>
        <strain evidence="1 2">AU3139</strain>
    </source>
</reference>
<evidence type="ECO:0000313" key="2">
    <source>
        <dbReference type="Proteomes" id="UP000216524"/>
    </source>
</evidence>
<proteinExistence type="predicted"/>
<protein>
    <submittedName>
        <fullName evidence="1">Uncharacterized protein</fullName>
    </submittedName>
</protein>
<accession>A0ABX4FBB3</accession>
<evidence type="ECO:0000313" key="1">
    <source>
        <dbReference type="EMBL" id="OZI76839.1"/>
    </source>
</evidence>
<dbReference type="Proteomes" id="UP000216524">
    <property type="component" value="Unassembled WGS sequence"/>
</dbReference>
<sequence length="101" mass="11298">MSDIWRPTSEPARSIYDVIRAEAIKRPGRSVEEWLEAELKAVWSAARDYAQQHGLPVPTLRDIESAERSACGHTDYGAQWAYGVARRLAHPKQHTDGGARA</sequence>
<comment type="caution">
    <text evidence="1">The sequence shown here is derived from an EMBL/GenBank/DDBJ whole genome shotgun (WGS) entry which is preliminary data.</text>
</comment>